<dbReference type="Pfam" id="PF00078">
    <property type="entry name" value="RVT_1"/>
    <property type="match status" value="1"/>
</dbReference>
<proteinExistence type="predicted"/>
<dbReference type="AlphaFoldDB" id="A0A8R1ID53"/>
<dbReference type="EnsemblMetazoa" id="CJA28401.1">
    <property type="protein sequence ID" value="CJA28401.1"/>
    <property type="gene ID" value="WBGene00183975"/>
</dbReference>
<evidence type="ECO:0000313" key="2">
    <source>
        <dbReference type="EnsemblMetazoa" id="CJA28401.1"/>
    </source>
</evidence>
<dbReference type="InterPro" id="IPR000477">
    <property type="entry name" value="RT_dom"/>
</dbReference>
<dbReference type="PANTHER" id="PTHR19446">
    <property type="entry name" value="REVERSE TRANSCRIPTASES"/>
    <property type="match status" value="1"/>
</dbReference>
<sequence length="273" mass="31489">MDRSDPNFKSLSNECRKAVKKDHEEFAKDRLLQSAQNKKNMKKVARDIQEYKTFIPRLKSSTPFLPEEVSAAFRLFLNGKAAGDDKITADFLKSCHDNVILLLTDRFTNNKLQSMKVPEKWKTSNTTLIVKKRDEEDLENYRSICLLPVLYKAFTKCVLNRIRTTLEEAQPVEQAGFCRSFSTIDHIHSIQRLLEVGREYQQPLTLVFIDFHKAFDSVEPHAIWESLKSQGVKSAYIGLLQQCTRISAKKKGGACMNILENRVHEHRVKTELN</sequence>
<reference evidence="2" key="2">
    <citation type="submission" date="2022-06" db="UniProtKB">
        <authorList>
            <consortium name="EnsemblMetazoa"/>
        </authorList>
    </citation>
    <scope>IDENTIFICATION</scope>
    <source>
        <strain evidence="2">DF5081</strain>
    </source>
</reference>
<evidence type="ECO:0000259" key="1">
    <source>
        <dbReference type="Pfam" id="PF00078"/>
    </source>
</evidence>
<dbReference type="Proteomes" id="UP000005237">
    <property type="component" value="Unassembled WGS sequence"/>
</dbReference>
<accession>A0A8R1ID53</accession>
<name>A0A8R1ID53_CAEJA</name>
<dbReference type="CDD" id="cd01650">
    <property type="entry name" value="RT_nLTR_like"/>
    <property type="match status" value="1"/>
</dbReference>
<feature type="domain" description="Reverse transcriptase" evidence="1">
    <location>
        <begin position="131"/>
        <end position="247"/>
    </location>
</feature>
<organism evidence="2 3">
    <name type="scientific">Caenorhabditis japonica</name>
    <dbReference type="NCBI Taxonomy" id="281687"/>
    <lineage>
        <taxon>Eukaryota</taxon>
        <taxon>Metazoa</taxon>
        <taxon>Ecdysozoa</taxon>
        <taxon>Nematoda</taxon>
        <taxon>Chromadorea</taxon>
        <taxon>Rhabditida</taxon>
        <taxon>Rhabditina</taxon>
        <taxon>Rhabditomorpha</taxon>
        <taxon>Rhabditoidea</taxon>
        <taxon>Rhabditidae</taxon>
        <taxon>Peloderinae</taxon>
        <taxon>Caenorhabditis</taxon>
    </lineage>
</organism>
<keyword evidence="3" id="KW-1185">Reference proteome</keyword>
<evidence type="ECO:0000313" key="3">
    <source>
        <dbReference type="Proteomes" id="UP000005237"/>
    </source>
</evidence>
<reference evidence="3" key="1">
    <citation type="submission" date="2010-08" db="EMBL/GenBank/DDBJ databases">
        <authorList>
            <consortium name="Caenorhabditis japonica Sequencing Consortium"/>
            <person name="Wilson R.K."/>
        </authorList>
    </citation>
    <scope>NUCLEOTIDE SEQUENCE [LARGE SCALE GENOMIC DNA]</scope>
    <source>
        <strain evidence="3">DF5081</strain>
    </source>
</reference>
<protein>
    <submittedName>
        <fullName evidence="2">Reverse transcriptase domain-containing protein</fullName>
    </submittedName>
</protein>